<sequence>MATNPPTGDNARKGAVRRRSQTFNPVTKQFVKRDAETGRFLDVKEDGKPFKGVRKERKPRPS</sequence>
<evidence type="ECO:0000313" key="2">
    <source>
        <dbReference type="EMBL" id="MBG8554002.1"/>
    </source>
</evidence>
<protein>
    <recommendedName>
        <fullName evidence="4">Multidrug transporter</fullName>
    </recommendedName>
</protein>
<gene>
    <name evidence="2" type="ORF">I5L79_10620</name>
</gene>
<dbReference type="RefSeq" id="WP_196955023.1">
    <property type="nucleotide sequence ID" value="NZ_JADWYK010000005.1"/>
</dbReference>
<proteinExistence type="predicted"/>
<accession>A0ABS0L1K7</accession>
<feature type="region of interest" description="Disordered" evidence="1">
    <location>
        <begin position="42"/>
        <end position="62"/>
    </location>
</feature>
<reference evidence="2 3" key="1">
    <citation type="submission" date="2020-11" db="EMBL/GenBank/DDBJ databases">
        <title>Hymenobacter sp.</title>
        <authorList>
            <person name="Kim M.K."/>
        </authorList>
    </citation>
    <scope>NUCLEOTIDE SEQUENCE [LARGE SCALE GENOMIC DNA]</scope>
    <source>
        <strain evidence="2 3">BT594</strain>
    </source>
</reference>
<name>A0ABS0L1K7_9BACT</name>
<comment type="caution">
    <text evidence="2">The sequence shown here is derived from an EMBL/GenBank/DDBJ whole genome shotgun (WGS) entry which is preliminary data.</text>
</comment>
<keyword evidence="3" id="KW-1185">Reference proteome</keyword>
<evidence type="ECO:0000313" key="3">
    <source>
        <dbReference type="Proteomes" id="UP000601099"/>
    </source>
</evidence>
<organism evidence="2 3">
    <name type="scientific">Hymenobacter guriensis</name>
    <dbReference type="NCBI Taxonomy" id="2793065"/>
    <lineage>
        <taxon>Bacteria</taxon>
        <taxon>Pseudomonadati</taxon>
        <taxon>Bacteroidota</taxon>
        <taxon>Cytophagia</taxon>
        <taxon>Cytophagales</taxon>
        <taxon>Hymenobacteraceae</taxon>
        <taxon>Hymenobacter</taxon>
    </lineage>
</organism>
<dbReference type="EMBL" id="JADWYK010000005">
    <property type="protein sequence ID" value="MBG8554002.1"/>
    <property type="molecule type" value="Genomic_DNA"/>
</dbReference>
<feature type="region of interest" description="Disordered" evidence="1">
    <location>
        <begin position="1"/>
        <end position="30"/>
    </location>
</feature>
<dbReference type="Proteomes" id="UP000601099">
    <property type="component" value="Unassembled WGS sequence"/>
</dbReference>
<evidence type="ECO:0008006" key="4">
    <source>
        <dbReference type="Google" id="ProtNLM"/>
    </source>
</evidence>
<feature type="compositionally biased region" description="Basic residues" evidence="1">
    <location>
        <begin position="51"/>
        <end position="62"/>
    </location>
</feature>
<evidence type="ECO:0000256" key="1">
    <source>
        <dbReference type="SAM" id="MobiDB-lite"/>
    </source>
</evidence>